<dbReference type="Proteomes" id="UP000241829">
    <property type="component" value="Chromosome"/>
</dbReference>
<dbReference type="PROSITE" id="PS51340">
    <property type="entry name" value="MOSC"/>
    <property type="match status" value="1"/>
</dbReference>
<name>A0A2P1NLI2_9BURK</name>
<dbReference type="RefSeq" id="WP_106846482.1">
    <property type="nucleotide sequence ID" value="NZ_CP027792.1"/>
</dbReference>
<dbReference type="EMBL" id="CP027792">
    <property type="protein sequence ID" value="AVP57929.1"/>
    <property type="molecule type" value="Genomic_DNA"/>
</dbReference>
<gene>
    <name evidence="2" type="ORF">C7H73_09840</name>
</gene>
<dbReference type="SUPFAM" id="SSF50800">
    <property type="entry name" value="PK beta-barrel domain-like"/>
    <property type="match status" value="1"/>
</dbReference>
<keyword evidence="3" id="KW-1185">Reference proteome</keyword>
<dbReference type="OrthoDB" id="1550913at2"/>
<dbReference type="GO" id="GO:0030151">
    <property type="term" value="F:molybdenum ion binding"/>
    <property type="evidence" value="ECO:0007669"/>
    <property type="project" value="InterPro"/>
</dbReference>
<dbReference type="InterPro" id="IPR052716">
    <property type="entry name" value="MOSC_domain"/>
</dbReference>
<dbReference type="PANTHER" id="PTHR36930">
    <property type="entry name" value="METAL-SULFUR CLUSTER BIOSYNTHESIS PROTEINS YUAD-RELATED"/>
    <property type="match status" value="1"/>
</dbReference>
<proteinExistence type="predicted"/>
<evidence type="ECO:0000313" key="2">
    <source>
        <dbReference type="EMBL" id="AVP57929.1"/>
    </source>
</evidence>
<feature type="domain" description="MOSC" evidence="1">
    <location>
        <begin position="23"/>
        <end position="178"/>
    </location>
</feature>
<dbReference type="Gene3D" id="2.40.33.20">
    <property type="entry name" value="PK beta-barrel domain-like"/>
    <property type="match status" value="1"/>
</dbReference>
<dbReference type="InterPro" id="IPR005302">
    <property type="entry name" value="MoCF_Sase_C"/>
</dbReference>
<reference evidence="3" key="1">
    <citation type="submission" date="2018-03" db="EMBL/GenBank/DDBJ databases">
        <title>Genome sequencing of Melaminivora sp. strain SC2-7.</title>
        <authorList>
            <person name="Kim S.-J."/>
            <person name="Heo J."/>
            <person name="Ahn J.-H."/>
            <person name="Kwon S.-W."/>
        </authorList>
    </citation>
    <scope>NUCLEOTIDE SEQUENCE [LARGE SCALE GENOMIC DNA]</scope>
    <source>
        <strain evidence="3">SC2-7</strain>
    </source>
</reference>
<evidence type="ECO:0000313" key="3">
    <source>
        <dbReference type="Proteomes" id="UP000241829"/>
    </source>
</evidence>
<dbReference type="InterPro" id="IPR011037">
    <property type="entry name" value="Pyrv_Knase-like_insert_dom_sf"/>
</dbReference>
<dbReference type="Pfam" id="PF03473">
    <property type="entry name" value="MOSC"/>
    <property type="match status" value="1"/>
</dbReference>
<sequence>MAAALHTTVLAVHRDAEHRFFKLQEDAIELEAGLGVVGDAHHGLTVRHRSRAKADPFQPNLRQVHLISASLFDHLADLGFDVGPGELGENVTLASAPGLTWDALIALPVGTQLHFAQGAVVELTGLRNPCIQLDRDQNGLMAAMLDRDATGRVRRKAGVMGVVQAGGAIASGDAVRVRLPRAPHRPMGCV</sequence>
<dbReference type="AlphaFoldDB" id="A0A2P1NLI2"/>
<organism evidence="2 3">
    <name type="scientific">Pulveribacter suum</name>
    <dbReference type="NCBI Taxonomy" id="2116657"/>
    <lineage>
        <taxon>Bacteria</taxon>
        <taxon>Pseudomonadati</taxon>
        <taxon>Pseudomonadota</taxon>
        <taxon>Betaproteobacteria</taxon>
        <taxon>Burkholderiales</taxon>
        <taxon>Comamonadaceae</taxon>
        <taxon>Pulveribacter</taxon>
    </lineage>
</organism>
<dbReference type="GO" id="GO:0030170">
    <property type="term" value="F:pyridoxal phosphate binding"/>
    <property type="evidence" value="ECO:0007669"/>
    <property type="project" value="InterPro"/>
</dbReference>
<dbReference type="KEGG" id="melm:C7H73_09840"/>
<evidence type="ECO:0000259" key="1">
    <source>
        <dbReference type="PROSITE" id="PS51340"/>
    </source>
</evidence>
<accession>A0A2P1NLI2</accession>
<protein>
    <submittedName>
        <fullName evidence="2">MOSC domain-containing protein</fullName>
    </submittedName>
</protein>
<dbReference type="GO" id="GO:0003824">
    <property type="term" value="F:catalytic activity"/>
    <property type="evidence" value="ECO:0007669"/>
    <property type="project" value="InterPro"/>
</dbReference>
<dbReference type="PANTHER" id="PTHR36930:SF1">
    <property type="entry name" value="MOSC DOMAIN-CONTAINING PROTEIN"/>
    <property type="match status" value="1"/>
</dbReference>